<sequence>MNQAKKLNERRKRRASRTRSVIKGTPQMPRLSVFRSSHYTYAQLIDDEARKTLVSVSTKATEKDKATKIEKAKKAGESIAEKAKKIGIEKVVFDRGSYKYHGRVKALAEGARSGGLVF</sequence>
<evidence type="ECO:0000313" key="10">
    <source>
        <dbReference type="Proteomes" id="UP000231157"/>
    </source>
</evidence>
<protein>
    <recommendedName>
        <fullName evidence="6 7">Large ribosomal subunit protein uL18</fullName>
    </recommendedName>
</protein>
<reference evidence="10" key="1">
    <citation type="submission" date="2017-09" db="EMBL/GenBank/DDBJ databases">
        <title>Depth-based differentiation of microbial function through sediment-hosted aquifers and enrichment of novel symbionts in the deep terrestrial subsurface.</title>
        <authorList>
            <person name="Probst A.J."/>
            <person name="Ladd B."/>
            <person name="Jarett J.K."/>
            <person name="Geller-Mcgrath D.E."/>
            <person name="Sieber C.M.K."/>
            <person name="Emerson J.B."/>
            <person name="Anantharaman K."/>
            <person name="Thomas B.C."/>
            <person name="Malmstrom R."/>
            <person name="Stieglmeier M."/>
            <person name="Klingl A."/>
            <person name="Woyke T."/>
            <person name="Ryan C.M."/>
            <person name="Banfield J.F."/>
        </authorList>
    </citation>
    <scope>NUCLEOTIDE SEQUENCE [LARGE SCALE GENOMIC DNA]</scope>
</reference>
<evidence type="ECO:0000256" key="5">
    <source>
        <dbReference type="ARBA" id="ARBA00023274"/>
    </source>
</evidence>
<dbReference type="InterPro" id="IPR005484">
    <property type="entry name" value="Ribosomal_uL18_bac/plant/anim"/>
</dbReference>
<evidence type="ECO:0000256" key="2">
    <source>
        <dbReference type="ARBA" id="ARBA00022730"/>
    </source>
</evidence>
<keyword evidence="5 7" id="KW-0687">Ribonucleoprotein</keyword>
<name>A0A2H0USI7_9BACT</name>
<dbReference type="GO" id="GO:0008097">
    <property type="term" value="F:5S rRNA binding"/>
    <property type="evidence" value="ECO:0007669"/>
    <property type="project" value="TreeGrafter"/>
</dbReference>
<evidence type="ECO:0000256" key="7">
    <source>
        <dbReference type="HAMAP-Rule" id="MF_01337"/>
    </source>
</evidence>
<dbReference type="GO" id="GO:0003735">
    <property type="term" value="F:structural constituent of ribosome"/>
    <property type="evidence" value="ECO:0007669"/>
    <property type="project" value="InterPro"/>
</dbReference>
<feature type="compositionally biased region" description="Basic residues" evidence="8">
    <location>
        <begin position="8"/>
        <end position="17"/>
    </location>
</feature>
<dbReference type="GO" id="GO:0006412">
    <property type="term" value="P:translation"/>
    <property type="evidence" value="ECO:0007669"/>
    <property type="project" value="UniProtKB-UniRule"/>
</dbReference>
<evidence type="ECO:0000256" key="8">
    <source>
        <dbReference type="SAM" id="MobiDB-lite"/>
    </source>
</evidence>
<dbReference type="InterPro" id="IPR004389">
    <property type="entry name" value="Ribosomal_uL18_bac-type"/>
</dbReference>
<comment type="subunit">
    <text evidence="7">Part of the 50S ribosomal subunit; part of the 5S rRNA/L5/L18/L25 subcomplex. Contacts the 5S and 23S rRNAs.</text>
</comment>
<comment type="caution">
    <text evidence="9">The sequence shown here is derived from an EMBL/GenBank/DDBJ whole genome shotgun (WGS) entry which is preliminary data.</text>
</comment>
<dbReference type="HAMAP" id="MF_01337_B">
    <property type="entry name" value="Ribosomal_uL18_B"/>
    <property type="match status" value="1"/>
</dbReference>
<dbReference type="AlphaFoldDB" id="A0A2H0USI7"/>
<dbReference type="PANTHER" id="PTHR12899">
    <property type="entry name" value="39S RIBOSOMAL PROTEIN L18, MITOCHONDRIAL"/>
    <property type="match status" value="1"/>
</dbReference>
<dbReference type="NCBIfam" id="TIGR00060">
    <property type="entry name" value="L18_bact"/>
    <property type="match status" value="1"/>
</dbReference>
<evidence type="ECO:0000256" key="1">
    <source>
        <dbReference type="ARBA" id="ARBA00007116"/>
    </source>
</evidence>
<proteinExistence type="inferred from homology"/>
<evidence type="ECO:0000256" key="3">
    <source>
        <dbReference type="ARBA" id="ARBA00022884"/>
    </source>
</evidence>
<dbReference type="GO" id="GO:0022625">
    <property type="term" value="C:cytosolic large ribosomal subunit"/>
    <property type="evidence" value="ECO:0007669"/>
    <property type="project" value="TreeGrafter"/>
</dbReference>
<keyword evidence="2 7" id="KW-0699">rRNA-binding</keyword>
<dbReference type="Gene3D" id="3.30.420.100">
    <property type="match status" value="1"/>
</dbReference>
<dbReference type="FunFam" id="3.30.420.100:FF:000001">
    <property type="entry name" value="50S ribosomal protein L18"/>
    <property type="match status" value="1"/>
</dbReference>
<keyword evidence="4 7" id="KW-0689">Ribosomal protein</keyword>
<dbReference type="Proteomes" id="UP000231157">
    <property type="component" value="Unassembled WGS sequence"/>
</dbReference>
<feature type="region of interest" description="Disordered" evidence="8">
    <location>
        <begin position="1"/>
        <end position="24"/>
    </location>
</feature>
<dbReference type="EMBL" id="PFAZ01000001">
    <property type="protein sequence ID" value="PIR89347.1"/>
    <property type="molecule type" value="Genomic_DNA"/>
</dbReference>
<comment type="function">
    <text evidence="7">This is one of the proteins that bind and probably mediate the attachment of the 5S RNA into the large ribosomal subunit, where it forms part of the central protuberance.</text>
</comment>
<organism evidence="9 10">
    <name type="scientific">Candidatus Harrisonbacteria bacterium CG10_big_fil_rev_8_21_14_0_10_40_38</name>
    <dbReference type="NCBI Taxonomy" id="1974583"/>
    <lineage>
        <taxon>Bacteria</taxon>
        <taxon>Candidatus Harrisoniibacteriota</taxon>
    </lineage>
</organism>
<evidence type="ECO:0000256" key="4">
    <source>
        <dbReference type="ARBA" id="ARBA00022980"/>
    </source>
</evidence>
<comment type="similarity">
    <text evidence="1 7">Belongs to the universal ribosomal protein uL18 family.</text>
</comment>
<dbReference type="InterPro" id="IPR057268">
    <property type="entry name" value="Ribosomal_L18"/>
</dbReference>
<keyword evidence="3 7" id="KW-0694">RNA-binding</keyword>
<dbReference type="SUPFAM" id="SSF53137">
    <property type="entry name" value="Translational machinery components"/>
    <property type="match status" value="1"/>
</dbReference>
<gene>
    <name evidence="7" type="primary">rplR</name>
    <name evidence="9" type="ORF">COU07_00400</name>
</gene>
<dbReference type="CDD" id="cd00432">
    <property type="entry name" value="Ribosomal_L18_L5e"/>
    <property type="match status" value="1"/>
</dbReference>
<dbReference type="PANTHER" id="PTHR12899:SF3">
    <property type="entry name" value="LARGE RIBOSOMAL SUBUNIT PROTEIN UL18M"/>
    <property type="match status" value="1"/>
</dbReference>
<evidence type="ECO:0000256" key="6">
    <source>
        <dbReference type="ARBA" id="ARBA00035197"/>
    </source>
</evidence>
<evidence type="ECO:0000313" key="9">
    <source>
        <dbReference type="EMBL" id="PIR89347.1"/>
    </source>
</evidence>
<dbReference type="Pfam" id="PF00861">
    <property type="entry name" value="Ribosomal_L18p"/>
    <property type="match status" value="1"/>
</dbReference>
<accession>A0A2H0USI7</accession>